<dbReference type="EC" id="1.3.1.98" evidence="16"/>
<dbReference type="NCBIfam" id="NF010480">
    <property type="entry name" value="PRK13905.1"/>
    <property type="match status" value="1"/>
</dbReference>
<evidence type="ECO:0000313" key="19">
    <source>
        <dbReference type="Proteomes" id="UP001142078"/>
    </source>
</evidence>
<gene>
    <name evidence="16 18" type="primary">murB</name>
    <name evidence="18" type="ORF">NSA23_07485</name>
</gene>
<keyword evidence="11 16" id="KW-0573">Peptidoglycan synthesis</keyword>
<evidence type="ECO:0000256" key="10">
    <source>
        <dbReference type="ARBA" id="ARBA00022960"/>
    </source>
</evidence>
<dbReference type="Pfam" id="PF02873">
    <property type="entry name" value="MurB_C"/>
    <property type="match status" value="1"/>
</dbReference>
<dbReference type="Proteomes" id="UP001142078">
    <property type="component" value="Unassembled WGS sequence"/>
</dbReference>
<protein>
    <recommendedName>
        <fullName evidence="16">UDP-N-acetylenolpyruvoylglucosamine reductase</fullName>
        <ecNumber evidence="16">1.3.1.98</ecNumber>
    </recommendedName>
    <alternativeName>
        <fullName evidence="16">UDP-N-acetylmuramate dehydrogenase</fullName>
    </alternativeName>
</protein>
<feature type="active site" evidence="16">
    <location>
        <position position="174"/>
    </location>
</feature>
<keyword evidence="6 16" id="KW-0132">Cell division</keyword>
<dbReference type="EMBL" id="JANJZL010000004">
    <property type="protein sequence ID" value="MCR2043963.1"/>
    <property type="molecule type" value="Genomic_DNA"/>
</dbReference>
<feature type="active site" evidence="16">
    <location>
        <position position="294"/>
    </location>
</feature>
<dbReference type="InterPro" id="IPR036318">
    <property type="entry name" value="FAD-bd_PCMH-like_sf"/>
</dbReference>
<dbReference type="Gene3D" id="3.90.78.10">
    <property type="entry name" value="UDP-N-acetylenolpyruvoylglucosamine reductase, C-terminal domain"/>
    <property type="match status" value="1"/>
</dbReference>
<dbReference type="AlphaFoldDB" id="A0A9X2S4Y3"/>
<comment type="subcellular location">
    <subcellularLocation>
        <location evidence="3 16">Cytoplasm</location>
    </subcellularLocation>
</comment>
<name>A0A9X2S4Y3_9FIRM</name>
<keyword evidence="12 16" id="KW-0560">Oxidoreductase</keyword>
<evidence type="ECO:0000256" key="14">
    <source>
        <dbReference type="ARBA" id="ARBA00023316"/>
    </source>
</evidence>
<dbReference type="InterPro" id="IPR036635">
    <property type="entry name" value="MurB_C_sf"/>
</dbReference>
<keyword evidence="9 16" id="KW-0521">NADP</keyword>
<accession>A0A9X2S4Y3</accession>
<evidence type="ECO:0000256" key="12">
    <source>
        <dbReference type="ARBA" id="ARBA00023002"/>
    </source>
</evidence>
<feature type="active site" description="Proton donor" evidence="16">
    <location>
        <position position="224"/>
    </location>
</feature>
<dbReference type="InterPro" id="IPR016167">
    <property type="entry name" value="FAD-bd_PCMH_sub1"/>
</dbReference>
<evidence type="ECO:0000256" key="11">
    <source>
        <dbReference type="ARBA" id="ARBA00022984"/>
    </source>
</evidence>
<dbReference type="PANTHER" id="PTHR21071:SF4">
    <property type="entry name" value="UDP-N-ACETYLENOLPYRUVOYLGLUCOSAMINE REDUCTASE"/>
    <property type="match status" value="1"/>
</dbReference>
<organism evidence="18 19">
    <name type="scientific">Anaerosalibacter massiliensis</name>
    <dbReference type="NCBI Taxonomy" id="1347392"/>
    <lineage>
        <taxon>Bacteria</taxon>
        <taxon>Bacillati</taxon>
        <taxon>Bacillota</taxon>
        <taxon>Tissierellia</taxon>
        <taxon>Tissierellales</taxon>
        <taxon>Sporanaerobacteraceae</taxon>
        <taxon>Anaerosalibacter</taxon>
    </lineage>
</organism>
<evidence type="ECO:0000256" key="2">
    <source>
        <dbReference type="ARBA" id="ARBA00003921"/>
    </source>
</evidence>
<evidence type="ECO:0000256" key="3">
    <source>
        <dbReference type="ARBA" id="ARBA00004496"/>
    </source>
</evidence>
<keyword evidence="5 16" id="KW-0963">Cytoplasm</keyword>
<evidence type="ECO:0000256" key="7">
    <source>
        <dbReference type="ARBA" id="ARBA00022630"/>
    </source>
</evidence>
<dbReference type="Gene3D" id="3.30.465.10">
    <property type="match status" value="1"/>
</dbReference>
<keyword evidence="7 16" id="KW-0285">Flavoprotein</keyword>
<dbReference type="Pfam" id="PF01565">
    <property type="entry name" value="FAD_binding_4"/>
    <property type="match status" value="1"/>
</dbReference>
<evidence type="ECO:0000256" key="4">
    <source>
        <dbReference type="ARBA" id="ARBA00004752"/>
    </source>
</evidence>
<dbReference type="GO" id="GO:0071949">
    <property type="term" value="F:FAD binding"/>
    <property type="evidence" value="ECO:0007669"/>
    <property type="project" value="InterPro"/>
</dbReference>
<evidence type="ECO:0000256" key="6">
    <source>
        <dbReference type="ARBA" id="ARBA00022618"/>
    </source>
</evidence>
<dbReference type="GO" id="GO:0008360">
    <property type="term" value="P:regulation of cell shape"/>
    <property type="evidence" value="ECO:0007669"/>
    <property type="project" value="UniProtKB-KW"/>
</dbReference>
<dbReference type="GO" id="GO:0005829">
    <property type="term" value="C:cytosol"/>
    <property type="evidence" value="ECO:0007669"/>
    <property type="project" value="TreeGrafter"/>
</dbReference>
<dbReference type="GO" id="GO:0071555">
    <property type="term" value="P:cell wall organization"/>
    <property type="evidence" value="ECO:0007669"/>
    <property type="project" value="UniProtKB-KW"/>
</dbReference>
<dbReference type="PROSITE" id="PS51387">
    <property type="entry name" value="FAD_PCMH"/>
    <property type="match status" value="1"/>
</dbReference>
<comment type="caution">
    <text evidence="18">The sequence shown here is derived from an EMBL/GenBank/DDBJ whole genome shotgun (WGS) entry which is preliminary data.</text>
</comment>
<evidence type="ECO:0000256" key="8">
    <source>
        <dbReference type="ARBA" id="ARBA00022827"/>
    </source>
</evidence>
<comment type="function">
    <text evidence="2 16">Cell wall formation.</text>
</comment>
<evidence type="ECO:0000256" key="13">
    <source>
        <dbReference type="ARBA" id="ARBA00023306"/>
    </source>
</evidence>
<dbReference type="InterPro" id="IPR016169">
    <property type="entry name" value="FAD-bd_PCMH_sub2"/>
</dbReference>
<evidence type="ECO:0000256" key="16">
    <source>
        <dbReference type="HAMAP-Rule" id="MF_00037"/>
    </source>
</evidence>
<evidence type="ECO:0000259" key="17">
    <source>
        <dbReference type="PROSITE" id="PS51387"/>
    </source>
</evidence>
<dbReference type="InterPro" id="IPR006094">
    <property type="entry name" value="Oxid_FAD_bind_N"/>
</dbReference>
<comment type="pathway">
    <text evidence="4 16">Cell wall biogenesis; peptidoglycan biosynthesis.</text>
</comment>
<comment type="catalytic activity">
    <reaction evidence="15 16">
        <text>UDP-N-acetyl-alpha-D-muramate + NADP(+) = UDP-N-acetyl-3-O-(1-carboxyvinyl)-alpha-D-glucosamine + NADPH + H(+)</text>
        <dbReference type="Rhea" id="RHEA:12248"/>
        <dbReference type="ChEBI" id="CHEBI:15378"/>
        <dbReference type="ChEBI" id="CHEBI:57783"/>
        <dbReference type="ChEBI" id="CHEBI:58349"/>
        <dbReference type="ChEBI" id="CHEBI:68483"/>
        <dbReference type="ChEBI" id="CHEBI:70757"/>
        <dbReference type="EC" id="1.3.1.98"/>
    </reaction>
</comment>
<reference evidence="18" key="1">
    <citation type="submission" date="2022-07" db="EMBL/GenBank/DDBJ databases">
        <title>Enhanced cultured diversity of the mouse gut microbiota enables custom-made synthetic communities.</title>
        <authorList>
            <person name="Afrizal A."/>
        </authorList>
    </citation>
    <scope>NUCLEOTIDE SEQUENCE</scope>
    <source>
        <strain evidence="18">DSM 29482</strain>
    </source>
</reference>
<keyword evidence="8 16" id="KW-0274">FAD</keyword>
<dbReference type="InterPro" id="IPR011601">
    <property type="entry name" value="MurB_C"/>
</dbReference>
<comment type="similarity">
    <text evidence="16">Belongs to the MurB family.</text>
</comment>
<sequence>MDVKKIFSSNVNVGKVLLDEPMKNHTSFKIGGPVDVMIVPSNESELIEGIKICRNNNIDFYIVGNGSNLLVSDKGMEGVVIKISEEFGDITVEGDIIRAESGALLTVVSKRALKNSLTGLEFASGIPGSIGGAITMNAGAYGGEMKDIVTKVRCLNKNGDIVEYSNEEMNFRYRKSRVEEEGLIVLGIEMKLEKGDYDVIDGKMKELTEKRTSKQPLNFPSGGSTFKRPEGHFAGQLIDESGLRGIKYGDAQVSEKHCGFVINCGNATSKDVRTLIKVVQKVVKDKYNVELEPELKIIGRE</sequence>
<dbReference type="Gene3D" id="3.30.43.10">
    <property type="entry name" value="Uridine Diphospho-n-acetylenolpyruvylglucosamine Reductase, domain 2"/>
    <property type="match status" value="1"/>
</dbReference>
<dbReference type="SUPFAM" id="SSF56176">
    <property type="entry name" value="FAD-binding/transporter-associated domain-like"/>
    <property type="match status" value="1"/>
</dbReference>
<dbReference type="NCBIfam" id="TIGR00179">
    <property type="entry name" value="murB"/>
    <property type="match status" value="1"/>
</dbReference>
<proteinExistence type="inferred from homology"/>
<keyword evidence="13 16" id="KW-0131">Cell cycle</keyword>
<keyword evidence="14 16" id="KW-0961">Cell wall biogenesis/degradation</keyword>
<dbReference type="PANTHER" id="PTHR21071">
    <property type="entry name" value="UDP-N-ACETYLENOLPYRUVOYLGLUCOSAMINE REDUCTASE"/>
    <property type="match status" value="1"/>
</dbReference>
<dbReference type="SUPFAM" id="SSF56194">
    <property type="entry name" value="Uridine diphospho-N-Acetylenolpyruvylglucosamine reductase, MurB, C-terminal domain"/>
    <property type="match status" value="1"/>
</dbReference>
<keyword evidence="19" id="KW-1185">Reference proteome</keyword>
<feature type="domain" description="FAD-binding PCMH-type" evidence="17">
    <location>
        <begin position="29"/>
        <end position="217"/>
    </location>
</feature>
<evidence type="ECO:0000313" key="18">
    <source>
        <dbReference type="EMBL" id="MCR2043963.1"/>
    </source>
</evidence>
<dbReference type="HAMAP" id="MF_00037">
    <property type="entry name" value="MurB"/>
    <property type="match status" value="1"/>
</dbReference>
<dbReference type="GO" id="GO:0009252">
    <property type="term" value="P:peptidoglycan biosynthetic process"/>
    <property type="evidence" value="ECO:0007669"/>
    <property type="project" value="UniProtKB-UniRule"/>
</dbReference>
<dbReference type="GO" id="GO:0051301">
    <property type="term" value="P:cell division"/>
    <property type="evidence" value="ECO:0007669"/>
    <property type="project" value="UniProtKB-KW"/>
</dbReference>
<dbReference type="GO" id="GO:0008762">
    <property type="term" value="F:UDP-N-acetylmuramate dehydrogenase activity"/>
    <property type="evidence" value="ECO:0007669"/>
    <property type="project" value="UniProtKB-UniRule"/>
</dbReference>
<evidence type="ECO:0000256" key="15">
    <source>
        <dbReference type="ARBA" id="ARBA00048914"/>
    </source>
</evidence>
<evidence type="ECO:0000256" key="1">
    <source>
        <dbReference type="ARBA" id="ARBA00001974"/>
    </source>
</evidence>
<evidence type="ECO:0000256" key="5">
    <source>
        <dbReference type="ARBA" id="ARBA00022490"/>
    </source>
</evidence>
<keyword evidence="10 16" id="KW-0133">Cell shape</keyword>
<evidence type="ECO:0000256" key="9">
    <source>
        <dbReference type="ARBA" id="ARBA00022857"/>
    </source>
</evidence>
<comment type="cofactor">
    <cofactor evidence="1 16">
        <name>FAD</name>
        <dbReference type="ChEBI" id="CHEBI:57692"/>
    </cofactor>
</comment>
<dbReference type="InterPro" id="IPR003170">
    <property type="entry name" value="MurB"/>
</dbReference>
<dbReference type="InterPro" id="IPR016166">
    <property type="entry name" value="FAD-bd_PCMH"/>
</dbReference>